<reference evidence="3 4" key="1">
    <citation type="journal article" date="2014" name="Genome Biol. Evol.">
        <title>Comparative genomics and transcriptomics analyses reveal divergent lifestyle features of nematode endoparasitic fungus Hirsutella minnesotensis.</title>
        <authorList>
            <person name="Lai Y."/>
            <person name="Liu K."/>
            <person name="Zhang X."/>
            <person name="Zhang X."/>
            <person name="Li K."/>
            <person name="Wang N."/>
            <person name="Shu C."/>
            <person name="Wu Y."/>
            <person name="Wang C."/>
            <person name="Bushley K.E."/>
            <person name="Xiang M."/>
            <person name="Liu X."/>
        </authorList>
    </citation>
    <scope>NUCLEOTIDE SEQUENCE [LARGE SCALE GENOMIC DNA]</scope>
    <source>
        <strain evidence="3 4">3608</strain>
    </source>
</reference>
<dbReference type="Gene3D" id="3.10.260.10">
    <property type="entry name" value="Transcription regulator HTH, APSES-type DNA-binding domain"/>
    <property type="match status" value="2"/>
</dbReference>
<dbReference type="PROSITE" id="PS51299">
    <property type="entry name" value="HTH_APSES"/>
    <property type="match status" value="1"/>
</dbReference>
<dbReference type="Proteomes" id="UP000054481">
    <property type="component" value="Unassembled WGS sequence"/>
</dbReference>
<dbReference type="GO" id="GO:0003677">
    <property type="term" value="F:DNA binding"/>
    <property type="evidence" value="ECO:0007669"/>
    <property type="project" value="InterPro"/>
</dbReference>
<evidence type="ECO:0000259" key="2">
    <source>
        <dbReference type="PROSITE" id="PS51299"/>
    </source>
</evidence>
<evidence type="ECO:0000313" key="4">
    <source>
        <dbReference type="Proteomes" id="UP000054481"/>
    </source>
</evidence>
<proteinExistence type="predicted"/>
<feature type="region of interest" description="Disordered" evidence="1">
    <location>
        <begin position="290"/>
        <end position="336"/>
    </location>
</feature>
<dbReference type="SUPFAM" id="SSF54616">
    <property type="entry name" value="DNA-binding domain of Mlu1-box binding protein MBP1"/>
    <property type="match status" value="2"/>
</dbReference>
<dbReference type="EMBL" id="KQ030510">
    <property type="protein sequence ID" value="KJZ76550.1"/>
    <property type="molecule type" value="Genomic_DNA"/>
</dbReference>
<dbReference type="InterPro" id="IPR036887">
    <property type="entry name" value="HTH_APSES_sf"/>
</dbReference>
<feature type="domain" description="HTH APSES-type" evidence="2">
    <location>
        <begin position="172"/>
        <end position="281"/>
    </location>
</feature>
<name>A0A0F7ZQ33_9HYPO</name>
<dbReference type="OrthoDB" id="10252171at2759"/>
<sequence length="391" mass="42806">MLAPEGLPGYDAHQEDFDAEILLQAMRQGSQHPADNFAGVDSFLCQSGAKSPWILSEASSQSTRDILFDRPGLVYMVIRQQAVSMRTADFQINVSQIFKAAKVEKASQDYCRNALKQRCVIYRPTSRGDAWVPFRDGVFVCQKVGFDDELMPLLLHAQLPIPDRQDNYLFRQGSARELGGEQAGDYASLEYGDGVVAYRPSERLINITQILKTGGVKLSELPKLLAKNPGIMRKICRGRASIRGTYISYEDALIACAQFDLDAGSLKRLLGPATAPDCIPRVVRGGTKEAASRGRRVVDGGSDGSSSLRAWEVPDGLDHQSAPQPGELNSAARNYSEPNYEHGSYLPPVSRSPLPLPNTKRLSWNIDLAGLSDIGPQVDDGGEEFAIEGNY</sequence>
<dbReference type="InterPro" id="IPR003163">
    <property type="entry name" value="Tscrpt_reg_HTH_APSES-type"/>
</dbReference>
<evidence type="ECO:0000313" key="3">
    <source>
        <dbReference type="EMBL" id="KJZ76550.1"/>
    </source>
</evidence>
<gene>
    <name evidence="3" type="ORF">HIM_03886</name>
</gene>
<protein>
    <recommendedName>
        <fullName evidence="2">HTH APSES-type domain-containing protein</fullName>
    </recommendedName>
</protein>
<organism evidence="3 4">
    <name type="scientific">Hirsutella minnesotensis 3608</name>
    <dbReference type="NCBI Taxonomy" id="1043627"/>
    <lineage>
        <taxon>Eukaryota</taxon>
        <taxon>Fungi</taxon>
        <taxon>Dikarya</taxon>
        <taxon>Ascomycota</taxon>
        <taxon>Pezizomycotina</taxon>
        <taxon>Sordariomycetes</taxon>
        <taxon>Hypocreomycetidae</taxon>
        <taxon>Hypocreales</taxon>
        <taxon>Ophiocordycipitaceae</taxon>
        <taxon>Hirsutella</taxon>
    </lineage>
</organism>
<accession>A0A0F7ZQ33</accession>
<dbReference type="AlphaFoldDB" id="A0A0F7ZQ33"/>
<evidence type="ECO:0000256" key="1">
    <source>
        <dbReference type="SAM" id="MobiDB-lite"/>
    </source>
</evidence>
<keyword evidence="4" id="KW-1185">Reference proteome</keyword>